<reference evidence="4" key="1">
    <citation type="journal article" date="2021" name="Nat. Commun.">
        <title>Genomic analyses provide insights into spinach domestication and the genetic basis of agronomic traits.</title>
        <authorList>
            <person name="Cai X."/>
            <person name="Sun X."/>
            <person name="Xu C."/>
            <person name="Sun H."/>
            <person name="Wang X."/>
            <person name="Ge C."/>
            <person name="Zhang Z."/>
            <person name="Wang Q."/>
            <person name="Fei Z."/>
            <person name="Jiao C."/>
            <person name="Wang Q."/>
        </authorList>
    </citation>
    <scope>NUCLEOTIDE SEQUENCE [LARGE SCALE GENOMIC DNA]</scope>
    <source>
        <strain evidence="4">cv. Varoflay</strain>
    </source>
</reference>
<dbReference type="RefSeq" id="XP_021841557.1">
    <property type="nucleotide sequence ID" value="XM_021985865.2"/>
</dbReference>
<dbReference type="PANTHER" id="PTHR31080">
    <property type="entry name" value="PECTINESTERASE INHIBITOR-LIKE"/>
    <property type="match status" value="1"/>
</dbReference>
<dbReference type="GeneID" id="110781815"/>
<dbReference type="PANTHER" id="PTHR31080:SF158">
    <property type="entry name" value="PLANT INVERTASE_PECTIN METHYLESTERASE INHIBITOR SUPERFAMILY PROTEIN"/>
    <property type="match status" value="1"/>
</dbReference>
<evidence type="ECO:0000313" key="5">
    <source>
        <dbReference type="RefSeq" id="XP_021841557.1"/>
    </source>
</evidence>
<dbReference type="SUPFAM" id="SSF101148">
    <property type="entry name" value="Plant invertase/pectin methylesterase inhibitor"/>
    <property type="match status" value="1"/>
</dbReference>
<sequence length="195" mass="20765">MARQLFSLLAATILLFLSISPLTLAADSPAATAYIQKTCNDATYDTLCLDTLLPNAADINGNPKSATRVAIQATIAKVQSVSSSFVNLSEHPEEWTNEVKSLHRCGTTIAASVTHLLDAYELMTHLGGGGKAVKVLKRQSMANSVTSVLNALNTCVGHLETSSATGKEIRRAQEAMEPLAELATNAVDLIKHMPF</sequence>
<evidence type="ECO:0000256" key="2">
    <source>
        <dbReference type="SAM" id="SignalP"/>
    </source>
</evidence>
<dbReference type="OrthoDB" id="1798261at2759"/>
<gene>
    <name evidence="5" type="primary">LOC110781815</name>
</gene>
<organism evidence="4 5">
    <name type="scientific">Spinacia oleracea</name>
    <name type="common">Spinach</name>
    <dbReference type="NCBI Taxonomy" id="3562"/>
    <lineage>
        <taxon>Eukaryota</taxon>
        <taxon>Viridiplantae</taxon>
        <taxon>Streptophyta</taxon>
        <taxon>Embryophyta</taxon>
        <taxon>Tracheophyta</taxon>
        <taxon>Spermatophyta</taxon>
        <taxon>Magnoliopsida</taxon>
        <taxon>eudicotyledons</taxon>
        <taxon>Gunneridae</taxon>
        <taxon>Pentapetalae</taxon>
        <taxon>Caryophyllales</taxon>
        <taxon>Chenopodiaceae</taxon>
        <taxon>Chenopodioideae</taxon>
        <taxon>Anserineae</taxon>
        <taxon>Spinacia</taxon>
    </lineage>
</organism>
<dbReference type="GO" id="GO:0004857">
    <property type="term" value="F:enzyme inhibitor activity"/>
    <property type="evidence" value="ECO:0007669"/>
    <property type="project" value="InterPro"/>
</dbReference>
<proteinExistence type="predicted"/>
<keyword evidence="4" id="KW-1185">Reference proteome</keyword>
<accession>A0A9R0I2F0</accession>
<keyword evidence="1 2" id="KW-0732">Signal</keyword>
<dbReference type="InterPro" id="IPR051955">
    <property type="entry name" value="PME_Inhibitor"/>
</dbReference>
<feature type="signal peptide" evidence="2">
    <location>
        <begin position="1"/>
        <end position="25"/>
    </location>
</feature>
<dbReference type="SMART" id="SM00856">
    <property type="entry name" value="PMEI"/>
    <property type="match status" value="1"/>
</dbReference>
<dbReference type="InterPro" id="IPR035513">
    <property type="entry name" value="Invertase/methylesterase_inhib"/>
</dbReference>
<dbReference type="Proteomes" id="UP000813463">
    <property type="component" value="Chromosome 1"/>
</dbReference>
<evidence type="ECO:0000256" key="1">
    <source>
        <dbReference type="ARBA" id="ARBA00022729"/>
    </source>
</evidence>
<feature type="chain" id="PRO_5040112930" evidence="2">
    <location>
        <begin position="26"/>
        <end position="195"/>
    </location>
</feature>
<evidence type="ECO:0000259" key="3">
    <source>
        <dbReference type="SMART" id="SM00856"/>
    </source>
</evidence>
<dbReference type="AlphaFoldDB" id="A0A9R0I2F0"/>
<evidence type="ECO:0000313" key="4">
    <source>
        <dbReference type="Proteomes" id="UP000813463"/>
    </source>
</evidence>
<dbReference type="InterPro" id="IPR006501">
    <property type="entry name" value="Pectinesterase_inhib_dom"/>
</dbReference>
<reference evidence="5" key="2">
    <citation type="submission" date="2025-08" db="UniProtKB">
        <authorList>
            <consortium name="RefSeq"/>
        </authorList>
    </citation>
    <scope>IDENTIFICATION</scope>
    <source>
        <tissue evidence="5">Leaf</tissue>
    </source>
</reference>
<name>A0A9R0I2F0_SPIOL</name>
<protein>
    <submittedName>
        <fullName evidence="5">Pectinesterase inhibitor 11-like</fullName>
    </submittedName>
</protein>
<dbReference type="Pfam" id="PF04043">
    <property type="entry name" value="PMEI"/>
    <property type="match status" value="1"/>
</dbReference>
<dbReference type="Gene3D" id="1.20.140.40">
    <property type="entry name" value="Invertase/pectin methylesterase inhibitor family protein"/>
    <property type="match status" value="1"/>
</dbReference>
<dbReference type="KEGG" id="soe:110781815"/>
<feature type="domain" description="Pectinesterase inhibitor" evidence="3">
    <location>
        <begin position="30"/>
        <end position="189"/>
    </location>
</feature>
<dbReference type="NCBIfam" id="TIGR01614">
    <property type="entry name" value="PME_inhib"/>
    <property type="match status" value="1"/>
</dbReference>